<sequence length="55" mass="6373">MARLWLKSCPRCNGDVTEEWGKYENYVVCIQCGFEEDLKRWKARLSSTSSPSTGR</sequence>
<proteinExistence type="predicted"/>
<reference evidence="1" key="1">
    <citation type="journal article" date="2015" name="Nature">
        <title>Complex archaea that bridge the gap between prokaryotes and eukaryotes.</title>
        <authorList>
            <person name="Spang A."/>
            <person name="Saw J.H."/>
            <person name="Jorgensen S.L."/>
            <person name="Zaremba-Niedzwiedzka K."/>
            <person name="Martijn J."/>
            <person name="Lind A.E."/>
            <person name="van Eijk R."/>
            <person name="Schleper C."/>
            <person name="Guy L."/>
            <person name="Ettema T.J."/>
        </authorList>
    </citation>
    <scope>NUCLEOTIDE SEQUENCE</scope>
</reference>
<dbReference type="AlphaFoldDB" id="A0A0F9P2K0"/>
<name>A0A0F9P2K0_9ZZZZ</name>
<comment type="caution">
    <text evidence="1">The sequence shown here is derived from an EMBL/GenBank/DDBJ whole genome shotgun (WGS) entry which is preliminary data.</text>
</comment>
<protein>
    <submittedName>
        <fullName evidence="1">Uncharacterized protein</fullName>
    </submittedName>
</protein>
<accession>A0A0F9P2K0</accession>
<dbReference type="EMBL" id="LAZR01002896">
    <property type="protein sequence ID" value="KKN24269.1"/>
    <property type="molecule type" value="Genomic_DNA"/>
</dbReference>
<organism evidence="1">
    <name type="scientific">marine sediment metagenome</name>
    <dbReference type="NCBI Taxonomy" id="412755"/>
    <lineage>
        <taxon>unclassified sequences</taxon>
        <taxon>metagenomes</taxon>
        <taxon>ecological metagenomes</taxon>
    </lineage>
</organism>
<evidence type="ECO:0000313" key="1">
    <source>
        <dbReference type="EMBL" id="KKN24269.1"/>
    </source>
</evidence>
<gene>
    <name evidence="1" type="ORF">LCGC14_0896620</name>
</gene>